<dbReference type="HOGENOM" id="CLU_140176_15_1_6"/>
<dbReference type="PANTHER" id="PTHR36154">
    <property type="entry name" value="DNA-BINDING TRANSCRIPTIONAL ACTIVATOR ALPA"/>
    <property type="match status" value="1"/>
</dbReference>
<dbReference type="RefSeq" id="WP_002209920.1">
    <property type="nucleotide sequence ID" value="NC_008150.1"/>
</dbReference>
<dbReference type="Proteomes" id="UP000001971">
    <property type="component" value="Chromosome"/>
</dbReference>
<dbReference type="InterPro" id="IPR010260">
    <property type="entry name" value="AlpA"/>
</dbReference>
<dbReference type="KEGG" id="ypa:YPA_0395"/>
<dbReference type="AlphaFoldDB" id="A0A0E1NN44"/>
<dbReference type="EMBL" id="CP000308">
    <property type="protein sequence ID" value="ABG12363.1"/>
    <property type="molecule type" value="Genomic_DNA"/>
</dbReference>
<evidence type="ECO:0000313" key="1">
    <source>
        <dbReference type="EMBL" id="ABG12363.1"/>
    </source>
</evidence>
<sequence length="66" mass="7711">MTYSSLIRLPEVLKRTGFSRPWVYKLLKQKRFPPPIKIGGRAIAFVESEVNDWIEQQIAHSRGNKQ</sequence>
<dbReference type="InterPro" id="IPR052931">
    <property type="entry name" value="Prophage_regulatory_activator"/>
</dbReference>
<dbReference type="SUPFAM" id="SSF46955">
    <property type="entry name" value="Putative DNA-binding domain"/>
    <property type="match status" value="1"/>
</dbReference>
<dbReference type="GeneID" id="57973762"/>
<protein>
    <submittedName>
        <fullName evidence="1">Putative regulatory protein</fullName>
    </submittedName>
</protein>
<dbReference type="PATRIC" id="fig|360102.15.peg.3403"/>
<gene>
    <name evidence="1" type="ordered locus">YPA_0395</name>
</gene>
<dbReference type="Gene3D" id="1.10.238.160">
    <property type="match status" value="1"/>
</dbReference>
<dbReference type="InterPro" id="IPR009061">
    <property type="entry name" value="DNA-bd_dom_put_sf"/>
</dbReference>
<dbReference type="PANTHER" id="PTHR36154:SF1">
    <property type="entry name" value="DNA-BINDING TRANSCRIPTIONAL ACTIVATOR ALPA"/>
    <property type="match status" value="1"/>
</dbReference>
<evidence type="ECO:0000313" key="2">
    <source>
        <dbReference type="Proteomes" id="UP000001971"/>
    </source>
</evidence>
<accession>A0A0E1NN44</accession>
<dbReference type="Pfam" id="PF05930">
    <property type="entry name" value="Phage_AlpA"/>
    <property type="match status" value="1"/>
</dbReference>
<reference evidence="1 2" key="1">
    <citation type="journal article" date="2006" name="J. Bacteriol.">
        <title>Complete genome sequence of Yersinia pestis strains Antiqua and Nepal516: evidence of gene reduction in an emerging pathogen.</title>
        <authorList>
            <person name="Chain P.S."/>
            <person name="Hu P."/>
            <person name="Malfatti S.A."/>
            <person name="Radnedge L."/>
            <person name="Larimer F."/>
            <person name="Vergez L.M."/>
            <person name="Worsham P."/>
            <person name="Chu M.C."/>
            <person name="Andersen G.L."/>
        </authorList>
    </citation>
    <scope>NUCLEOTIDE SEQUENCE [LARGE SCALE GENOMIC DNA]</scope>
    <source>
        <strain evidence="1 2">Antiqua</strain>
    </source>
</reference>
<organism evidence="1 2">
    <name type="scientific">Yersinia pestis bv. Antiqua (strain Antiqua)</name>
    <dbReference type="NCBI Taxonomy" id="360102"/>
    <lineage>
        <taxon>Bacteria</taxon>
        <taxon>Pseudomonadati</taxon>
        <taxon>Pseudomonadota</taxon>
        <taxon>Gammaproteobacteria</taxon>
        <taxon>Enterobacterales</taxon>
        <taxon>Yersiniaceae</taxon>
        <taxon>Yersinia</taxon>
    </lineage>
</organism>
<name>A0A0E1NN44_YERPA</name>
<proteinExistence type="predicted"/>